<dbReference type="RefSeq" id="WP_010945522.1">
    <property type="nucleotide sequence ID" value="NZ_CP011218.1"/>
</dbReference>
<keyword evidence="4 12" id="KW-0812">Transmembrane</keyword>
<dbReference type="Proteomes" id="UP000060132">
    <property type="component" value="Chromosome"/>
</dbReference>
<keyword evidence="3" id="KW-0997">Cell inner membrane</keyword>
<dbReference type="GO" id="GO:0005886">
    <property type="term" value="C:plasma membrane"/>
    <property type="evidence" value="ECO:0007669"/>
    <property type="project" value="UniProtKB-SubCell"/>
</dbReference>
<evidence type="ECO:0000256" key="3">
    <source>
        <dbReference type="ARBA" id="ARBA00022519"/>
    </source>
</evidence>
<evidence type="ECO:0000259" key="13">
    <source>
        <dbReference type="PROSITE" id="PS50198"/>
    </source>
</evidence>
<dbReference type="SUPFAM" id="SSF109998">
    <property type="entry name" value="Triger factor/SurA peptide-binding domain-like"/>
    <property type="match status" value="1"/>
</dbReference>
<keyword evidence="6 12" id="KW-0472">Membrane</keyword>
<dbReference type="SMR" id="A0AAC8ZAZ8"/>
<dbReference type="InterPro" id="IPR023058">
    <property type="entry name" value="PPIase_PpiC_CS"/>
</dbReference>
<dbReference type="AlphaFoldDB" id="A0AAC8ZAZ8"/>
<evidence type="ECO:0000256" key="10">
    <source>
        <dbReference type="ARBA" id="ARBA00042775"/>
    </source>
</evidence>
<dbReference type="PANTHER" id="PTHR47529">
    <property type="entry name" value="PEPTIDYL-PROLYL CIS-TRANS ISOMERASE D"/>
    <property type="match status" value="1"/>
</dbReference>
<gene>
    <name evidence="14" type="ORF">RZ57_06740</name>
</gene>
<keyword evidence="7" id="KW-0143">Chaperone</keyword>
<sequence>MIEKMHERTNSVAFKVIFALVSLSFVLTGIGTGLVGADTSAVKVNGTTIDQHAFNTAKARQQNVLNAQLGERFWDLLDTPEYAKQFNQSVLDGLVNDELMRQYAKDLKLGISANQIKSQIVNSQIFQQDGKFNNELYQHTLRNNGLTADGYAAIVNEGMLLSQIQKGIVESDFSVPVTEALLAKLLLQQRQVRLATYPIAKEIANQTASVEELQKYYDAKKTDLVEPEQLVVEYVTFMPKDIEKNIQVTDEQVATYYEKNKADFVTKGETHLAHIQLANEEKAKQVAEALKQGTDFAMLANDTSTDSLSAQQGGDLGWTKAGIFPEIFEQTANALAINEVSEPVKVDNNYHIIKVLDRKEDVALPFEMVKDKIVKIIRDELLLTEYSNISHEMANKAFENSSSLAEVAQIAGVNVQTSTQFNREHIPADLNNEKVIKALFNGELRQSGQNSDALDVGNEREPKTMFVRVRDFYPERVRTFDEAKADIEQIVKHQKAEQLLLAKAEENVKALNEGNAVNVDFNEAETLVYAKRADNPILFKTVFAMQKPTDKPTYQVTHNQQGDVVIVSLEKVIDGKQEEFAPLASQLKQLDQTLLRNDLLKDLRSRASVDVNQNFIEQLK</sequence>
<evidence type="ECO:0000256" key="9">
    <source>
        <dbReference type="ARBA" id="ARBA00040743"/>
    </source>
</evidence>
<evidence type="ECO:0000313" key="14">
    <source>
        <dbReference type="EMBL" id="AKO32804.1"/>
    </source>
</evidence>
<evidence type="ECO:0000256" key="2">
    <source>
        <dbReference type="ARBA" id="ARBA00022475"/>
    </source>
</evidence>
<evidence type="ECO:0000256" key="7">
    <source>
        <dbReference type="ARBA" id="ARBA00023186"/>
    </source>
</evidence>
<evidence type="ECO:0000256" key="4">
    <source>
        <dbReference type="ARBA" id="ARBA00022692"/>
    </source>
</evidence>
<evidence type="ECO:0000256" key="11">
    <source>
        <dbReference type="PROSITE-ProRule" id="PRU00278"/>
    </source>
</evidence>
<evidence type="ECO:0000256" key="12">
    <source>
        <dbReference type="SAM" id="Phobius"/>
    </source>
</evidence>
<dbReference type="SUPFAM" id="SSF54534">
    <property type="entry name" value="FKBP-like"/>
    <property type="match status" value="1"/>
</dbReference>
<name>A0AAC8ZAZ8_HAEDC</name>
<keyword evidence="11 14" id="KW-0413">Isomerase</keyword>
<keyword evidence="11" id="KW-0697">Rotamase</keyword>
<keyword evidence="2" id="KW-1003">Cell membrane</keyword>
<dbReference type="Pfam" id="PF13624">
    <property type="entry name" value="SurA_N_3"/>
    <property type="match status" value="1"/>
</dbReference>
<dbReference type="PROSITE" id="PS01096">
    <property type="entry name" value="PPIC_PPIASE_1"/>
    <property type="match status" value="1"/>
</dbReference>
<dbReference type="EMBL" id="CP011219">
    <property type="protein sequence ID" value="AKO32804.1"/>
    <property type="molecule type" value="Genomic_DNA"/>
</dbReference>
<evidence type="ECO:0000313" key="15">
    <source>
        <dbReference type="Proteomes" id="UP000060132"/>
    </source>
</evidence>
<proteinExistence type="inferred from homology"/>
<feature type="domain" description="PpiC" evidence="13">
    <location>
        <begin position="267"/>
        <end position="357"/>
    </location>
</feature>
<dbReference type="OMA" id="DNSQGWI"/>
<dbReference type="PANTHER" id="PTHR47529:SF1">
    <property type="entry name" value="PERIPLASMIC CHAPERONE PPID"/>
    <property type="match status" value="1"/>
</dbReference>
<evidence type="ECO:0000256" key="8">
    <source>
        <dbReference type="ARBA" id="ARBA00038408"/>
    </source>
</evidence>
<evidence type="ECO:0000256" key="1">
    <source>
        <dbReference type="ARBA" id="ARBA00004382"/>
    </source>
</evidence>
<dbReference type="InterPro" id="IPR052029">
    <property type="entry name" value="PpiD_chaperone"/>
</dbReference>
<feature type="transmembrane region" description="Helical" evidence="12">
    <location>
        <begin position="12"/>
        <end position="35"/>
    </location>
</feature>
<organism evidence="14 15">
    <name type="scientific">Haemophilus ducreyi</name>
    <dbReference type="NCBI Taxonomy" id="730"/>
    <lineage>
        <taxon>Bacteria</taxon>
        <taxon>Pseudomonadati</taxon>
        <taxon>Pseudomonadota</taxon>
        <taxon>Gammaproteobacteria</taxon>
        <taxon>Pasteurellales</taxon>
        <taxon>Pasteurellaceae</taxon>
        <taxon>Haemophilus</taxon>
    </lineage>
</organism>
<dbReference type="Pfam" id="PF13145">
    <property type="entry name" value="Rotamase_2"/>
    <property type="match status" value="1"/>
</dbReference>
<keyword evidence="5 12" id="KW-1133">Transmembrane helix</keyword>
<comment type="similarity">
    <text evidence="8">Belongs to the PpiD chaperone family.</text>
</comment>
<dbReference type="InterPro" id="IPR046357">
    <property type="entry name" value="PPIase_dom_sf"/>
</dbReference>
<reference evidence="14 15" key="1">
    <citation type="journal article" date="2015" name="PLoS Negl. Trop. Dis.">
        <title>Haemophilus ducreyi Cutaneous Ulcer Strains Are Nearly Identical to Class I Genital Ulcer Strains.</title>
        <authorList>
            <person name="Gangaiah D."/>
            <person name="Webb K.M."/>
            <person name="Humphreys T.L."/>
            <person name="Fortney K.R."/>
            <person name="Toh E."/>
            <person name="Tai A."/>
            <person name="Katz S.S."/>
            <person name="Pillay A."/>
            <person name="Chen C.Y."/>
            <person name="Roberts S.A."/>
            <person name="Munson R.S.Jr."/>
            <person name="Spinola S.M."/>
        </authorList>
    </citation>
    <scope>NUCLEOTIDE SEQUENCE [LARGE SCALE GENOMIC DNA]</scope>
    <source>
        <strain evidence="15">CLU2</strain>
    </source>
</reference>
<dbReference type="InterPro" id="IPR027304">
    <property type="entry name" value="Trigger_fact/SurA_dom_sf"/>
</dbReference>
<evidence type="ECO:0000256" key="5">
    <source>
        <dbReference type="ARBA" id="ARBA00022989"/>
    </source>
</evidence>
<accession>A0AAC8ZAZ8</accession>
<comment type="subcellular location">
    <subcellularLocation>
        <location evidence="1">Cell inner membrane</location>
        <topology evidence="1">Single-pass type II membrane protein</topology>
        <orientation evidence="1">Periplasmic side</orientation>
    </subcellularLocation>
</comment>
<dbReference type="PROSITE" id="PS50198">
    <property type="entry name" value="PPIC_PPIASE_2"/>
    <property type="match status" value="1"/>
</dbReference>
<dbReference type="GO" id="GO:0003755">
    <property type="term" value="F:peptidyl-prolyl cis-trans isomerase activity"/>
    <property type="evidence" value="ECO:0007669"/>
    <property type="project" value="UniProtKB-KW"/>
</dbReference>
<evidence type="ECO:0000256" key="6">
    <source>
        <dbReference type="ARBA" id="ARBA00023136"/>
    </source>
</evidence>
<dbReference type="Gene3D" id="3.10.50.40">
    <property type="match status" value="1"/>
</dbReference>
<dbReference type="Gene3D" id="1.10.4030.10">
    <property type="entry name" value="Porin chaperone SurA, peptide-binding domain"/>
    <property type="match status" value="1"/>
</dbReference>
<dbReference type="InterPro" id="IPR000297">
    <property type="entry name" value="PPIase_PpiC"/>
</dbReference>
<protein>
    <recommendedName>
        <fullName evidence="9">Periplasmic chaperone PpiD</fullName>
    </recommendedName>
    <alternativeName>
        <fullName evidence="10">Periplasmic folding chaperone</fullName>
    </alternativeName>
</protein>